<evidence type="ECO:0000256" key="1">
    <source>
        <dbReference type="ARBA" id="ARBA00007791"/>
    </source>
</evidence>
<protein>
    <recommendedName>
        <fullName evidence="2">Endosome-associated-trafficking regulator 1</fullName>
    </recommendedName>
</protein>
<evidence type="ECO:0000256" key="2">
    <source>
        <dbReference type="ARBA" id="ARBA00016007"/>
    </source>
</evidence>
<feature type="region of interest" description="Disordered" evidence="4">
    <location>
        <begin position="341"/>
        <end position="362"/>
    </location>
</feature>
<dbReference type="GO" id="GO:0005769">
    <property type="term" value="C:early endosome"/>
    <property type="evidence" value="ECO:0007669"/>
    <property type="project" value="TreeGrafter"/>
</dbReference>
<feature type="compositionally biased region" description="Polar residues" evidence="4">
    <location>
        <begin position="7"/>
        <end position="21"/>
    </location>
</feature>
<dbReference type="AlphaFoldDB" id="A0AA38MMN6"/>
<keyword evidence="6" id="KW-1185">Reference proteome</keyword>
<accession>A0AA38MMN6</accession>
<gene>
    <name evidence="5" type="ORF">Zmor_005858</name>
</gene>
<dbReference type="GO" id="GO:0032465">
    <property type="term" value="P:regulation of cytokinesis"/>
    <property type="evidence" value="ECO:0007669"/>
    <property type="project" value="TreeGrafter"/>
</dbReference>
<evidence type="ECO:0000313" key="5">
    <source>
        <dbReference type="EMBL" id="KAJ3661463.1"/>
    </source>
</evidence>
<dbReference type="GO" id="GO:0055037">
    <property type="term" value="C:recycling endosome"/>
    <property type="evidence" value="ECO:0007669"/>
    <property type="project" value="TreeGrafter"/>
</dbReference>
<keyword evidence="3" id="KW-0175">Coiled coil</keyword>
<dbReference type="GO" id="GO:0030496">
    <property type="term" value="C:midbody"/>
    <property type="evidence" value="ECO:0007669"/>
    <property type="project" value="TreeGrafter"/>
</dbReference>
<dbReference type="GO" id="GO:1903566">
    <property type="term" value="P:positive regulation of protein localization to cilium"/>
    <property type="evidence" value="ECO:0007669"/>
    <property type="project" value="TreeGrafter"/>
</dbReference>
<organism evidence="5 6">
    <name type="scientific">Zophobas morio</name>
    <dbReference type="NCBI Taxonomy" id="2755281"/>
    <lineage>
        <taxon>Eukaryota</taxon>
        <taxon>Metazoa</taxon>
        <taxon>Ecdysozoa</taxon>
        <taxon>Arthropoda</taxon>
        <taxon>Hexapoda</taxon>
        <taxon>Insecta</taxon>
        <taxon>Pterygota</taxon>
        <taxon>Neoptera</taxon>
        <taxon>Endopterygota</taxon>
        <taxon>Coleoptera</taxon>
        <taxon>Polyphaga</taxon>
        <taxon>Cucujiformia</taxon>
        <taxon>Tenebrionidae</taxon>
        <taxon>Zophobas</taxon>
    </lineage>
</organism>
<feature type="region of interest" description="Disordered" evidence="4">
    <location>
        <begin position="1"/>
        <end position="70"/>
    </location>
</feature>
<dbReference type="EMBL" id="JALNTZ010000002">
    <property type="protein sequence ID" value="KAJ3661463.1"/>
    <property type="molecule type" value="Genomic_DNA"/>
</dbReference>
<dbReference type="GO" id="GO:0005813">
    <property type="term" value="C:centrosome"/>
    <property type="evidence" value="ECO:0007669"/>
    <property type="project" value="TreeGrafter"/>
</dbReference>
<dbReference type="GO" id="GO:0045724">
    <property type="term" value="P:positive regulation of cilium assembly"/>
    <property type="evidence" value="ECO:0007669"/>
    <property type="project" value="TreeGrafter"/>
</dbReference>
<dbReference type="PANTHER" id="PTHR31259:SF3">
    <property type="entry name" value="ENDOSOME-ASSOCIATED-TRAFFICKING REGULATOR 1"/>
    <property type="match status" value="1"/>
</dbReference>
<evidence type="ECO:0000313" key="6">
    <source>
        <dbReference type="Proteomes" id="UP001168821"/>
    </source>
</evidence>
<evidence type="ECO:0000256" key="4">
    <source>
        <dbReference type="SAM" id="MobiDB-lite"/>
    </source>
</evidence>
<dbReference type="Proteomes" id="UP001168821">
    <property type="component" value="Unassembled WGS sequence"/>
</dbReference>
<reference evidence="5" key="1">
    <citation type="journal article" date="2023" name="G3 (Bethesda)">
        <title>Whole genome assemblies of Zophobas morio and Tenebrio molitor.</title>
        <authorList>
            <person name="Kaur S."/>
            <person name="Stinson S.A."/>
            <person name="diCenzo G.C."/>
        </authorList>
    </citation>
    <scope>NUCLEOTIDE SEQUENCE</scope>
    <source>
        <strain evidence="5">QUZm001</strain>
    </source>
</reference>
<dbReference type="GO" id="GO:0036064">
    <property type="term" value="C:ciliary basal body"/>
    <property type="evidence" value="ECO:0007669"/>
    <property type="project" value="TreeGrafter"/>
</dbReference>
<feature type="compositionally biased region" description="Basic and acidic residues" evidence="4">
    <location>
        <begin position="273"/>
        <end position="294"/>
    </location>
</feature>
<dbReference type="InterPro" id="IPR026757">
    <property type="entry name" value="ENTR1"/>
</dbReference>
<evidence type="ECO:0000256" key="3">
    <source>
        <dbReference type="ARBA" id="ARBA00023054"/>
    </source>
</evidence>
<feature type="region of interest" description="Disordered" evidence="4">
    <location>
        <begin position="272"/>
        <end position="294"/>
    </location>
</feature>
<sequence length="427" mass="47187">MADANEIPNNTRKNSQTGVNNEESDSEDPIQPVLLDLGDDLSHLTDSNRLGFQSAGASGVNDPPKREDNPFSFKHFIRSDISCYQNKGARPKVYCEGRPISSVSDLEFPSQQEAKQTRVVPEYSSALPDFVQDHLVVEQCYLGNSANSGFNLDINLPDFTPSRDTVNINRINIDSSHSVNRRCDSNNDLSIPLDLPVRPPSGFPLDLPVTCPQNNARNCINSEVGVSKSLPDFLADGAVRTQDPVGPPAESPERECERLRRELETVRGQLAEQTRRVESLTEELEKTRNKEHDYTQNLTKALEQVEKNLEKSNMRTASAENTIVTLKQELKALSSELNSLKSENSTLKGEEGAAGGGSDTNTPNELHAQRLAQELKAAASTAEHSLRQLLTGVDNLRIMAATLENMHRIEEKRETFLDLDEDTGPAL</sequence>
<name>A0AA38MMN6_9CUCU</name>
<proteinExistence type="inferred from homology"/>
<comment type="similarity">
    <text evidence="1">Belongs to the ENTR1 family.</text>
</comment>
<dbReference type="PANTHER" id="PTHR31259">
    <property type="entry name" value="ENDOSOME-ASSOCIATED TRAFFICKING REGULATOR 1"/>
    <property type="match status" value="1"/>
</dbReference>
<comment type="caution">
    <text evidence="5">The sequence shown here is derived from an EMBL/GenBank/DDBJ whole genome shotgun (WGS) entry which is preliminary data.</text>
</comment>